<keyword evidence="6" id="KW-0539">Nucleus</keyword>
<dbReference type="FunFam" id="1.10.20.10:FF:000017">
    <property type="entry name" value="Ccaat-binding factor complex subunit"/>
    <property type="match status" value="1"/>
</dbReference>
<dbReference type="AlphaFoldDB" id="Q0CL02"/>
<dbReference type="EMBL" id="CH476601">
    <property type="protein sequence ID" value="EAU33393.1"/>
    <property type="molecule type" value="Genomic_DNA"/>
</dbReference>
<evidence type="ECO:0000256" key="6">
    <source>
        <dbReference type="ARBA" id="ARBA00023242"/>
    </source>
</evidence>
<dbReference type="SUPFAM" id="SSF47113">
    <property type="entry name" value="Histone-fold"/>
    <property type="match status" value="1"/>
</dbReference>
<dbReference type="Gene3D" id="1.10.20.10">
    <property type="entry name" value="Histone, subunit A"/>
    <property type="match status" value="1"/>
</dbReference>
<dbReference type="GO" id="GO:0000785">
    <property type="term" value="C:chromatin"/>
    <property type="evidence" value="ECO:0007669"/>
    <property type="project" value="EnsemblFungi"/>
</dbReference>
<dbReference type="VEuPathDB" id="FungiDB:ATEG_05632"/>
<feature type="domain" description="Core Histone H2A/H2B/H3" evidence="9">
    <location>
        <begin position="67"/>
        <end position="138"/>
    </location>
</feature>
<evidence type="ECO:0000256" key="3">
    <source>
        <dbReference type="ARBA" id="ARBA00023125"/>
    </source>
</evidence>
<reference evidence="11" key="1">
    <citation type="submission" date="2005-09" db="EMBL/GenBank/DDBJ databases">
        <title>Annotation of the Aspergillus terreus NIH2624 genome.</title>
        <authorList>
            <person name="Birren B.W."/>
            <person name="Lander E.S."/>
            <person name="Galagan J.E."/>
            <person name="Nusbaum C."/>
            <person name="Devon K."/>
            <person name="Henn M."/>
            <person name="Ma L.-J."/>
            <person name="Jaffe D.B."/>
            <person name="Butler J."/>
            <person name="Alvarez P."/>
            <person name="Gnerre S."/>
            <person name="Grabherr M."/>
            <person name="Kleber M."/>
            <person name="Mauceli E.W."/>
            <person name="Brockman W."/>
            <person name="Rounsley S."/>
            <person name="Young S.K."/>
            <person name="LaButti K."/>
            <person name="Pushparaj V."/>
            <person name="DeCaprio D."/>
            <person name="Crawford M."/>
            <person name="Koehrsen M."/>
            <person name="Engels R."/>
            <person name="Montgomery P."/>
            <person name="Pearson M."/>
            <person name="Howarth C."/>
            <person name="Larson L."/>
            <person name="Luoma S."/>
            <person name="White J."/>
            <person name="Alvarado L."/>
            <person name="Kodira C.D."/>
            <person name="Zeng Q."/>
            <person name="Oleary S."/>
            <person name="Yandava C."/>
            <person name="Denning D.W."/>
            <person name="Nierman W.C."/>
            <person name="Milne T."/>
            <person name="Madden K."/>
        </authorList>
    </citation>
    <scope>NUCLEOTIDE SEQUENCE [LARGE SCALE GENOMIC DNA]</scope>
    <source>
        <strain evidence="11">NIH 2624 / FGSC A1156</strain>
    </source>
</reference>
<evidence type="ECO:0000256" key="7">
    <source>
        <dbReference type="ARBA" id="ARBA00038129"/>
    </source>
</evidence>
<evidence type="ECO:0000256" key="2">
    <source>
        <dbReference type="ARBA" id="ARBA00023015"/>
    </source>
</evidence>
<dbReference type="OrthoDB" id="1272441at2759"/>
<dbReference type="HOGENOM" id="CLU_045277_1_0_1"/>
<keyword evidence="5" id="KW-0804">Transcription</keyword>
<evidence type="ECO:0000313" key="10">
    <source>
        <dbReference type="EMBL" id="EAU33393.1"/>
    </source>
</evidence>
<dbReference type="GO" id="GO:0001228">
    <property type="term" value="F:DNA-binding transcription activator activity, RNA polymerase II-specific"/>
    <property type="evidence" value="ECO:0007669"/>
    <property type="project" value="EnsemblFungi"/>
</dbReference>
<dbReference type="InterPro" id="IPR009072">
    <property type="entry name" value="Histone-fold"/>
</dbReference>
<evidence type="ECO:0000256" key="4">
    <source>
        <dbReference type="ARBA" id="ARBA00023159"/>
    </source>
</evidence>
<accession>Q0CL02</accession>
<dbReference type="PANTHER" id="PTHR10252">
    <property type="entry name" value="HISTONE-LIKE TRANSCRIPTION FACTOR CCAAT-RELATED"/>
    <property type="match status" value="1"/>
</dbReference>
<dbReference type="RefSeq" id="XP_001214810.1">
    <property type="nucleotide sequence ID" value="XM_001214810.1"/>
</dbReference>
<dbReference type="InterPro" id="IPR050568">
    <property type="entry name" value="Transcr_DNA_Rep_Reg"/>
</dbReference>
<feature type="region of interest" description="Disordered" evidence="8">
    <location>
        <begin position="158"/>
        <end position="192"/>
    </location>
</feature>
<keyword evidence="4" id="KW-0010">Activator</keyword>
<comment type="similarity">
    <text evidence="7">Belongs to the NFYC/HAP5 subunit family.</text>
</comment>
<dbReference type="PANTHER" id="PTHR10252:SF8">
    <property type="entry name" value="NUCLEAR TRANSCRIPTION FACTOR Y SUBUNIT GAMMA"/>
    <property type="match status" value="1"/>
</dbReference>
<dbReference type="GO" id="GO:0046982">
    <property type="term" value="F:protein heterodimerization activity"/>
    <property type="evidence" value="ECO:0007669"/>
    <property type="project" value="InterPro"/>
</dbReference>
<keyword evidence="3" id="KW-0238">DNA-binding</keyword>
<dbReference type="Proteomes" id="UP000007963">
    <property type="component" value="Unassembled WGS sequence"/>
</dbReference>
<dbReference type="GeneID" id="4321255"/>
<dbReference type="Pfam" id="PF00125">
    <property type="entry name" value="Histone"/>
    <property type="match status" value="1"/>
</dbReference>
<dbReference type="GO" id="GO:1903715">
    <property type="term" value="P:regulation of aerobic respiration"/>
    <property type="evidence" value="ECO:0007669"/>
    <property type="project" value="EnsemblFungi"/>
</dbReference>
<evidence type="ECO:0000256" key="1">
    <source>
        <dbReference type="ARBA" id="ARBA00004123"/>
    </source>
</evidence>
<comment type="subcellular location">
    <subcellularLocation>
        <location evidence="1">Nucleus</location>
    </subcellularLocation>
</comment>
<dbReference type="GO" id="GO:0016602">
    <property type="term" value="C:CCAAT-binding factor complex"/>
    <property type="evidence" value="ECO:0007669"/>
    <property type="project" value="EnsemblFungi"/>
</dbReference>
<dbReference type="STRING" id="341663.Q0CL02"/>
<dbReference type="OMA" id="DNHDYKL"/>
<evidence type="ECO:0000256" key="5">
    <source>
        <dbReference type="ARBA" id="ARBA00023163"/>
    </source>
</evidence>
<evidence type="ECO:0000256" key="8">
    <source>
        <dbReference type="SAM" id="MobiDB-lite"/>
    </source>
</evidence>
<dbReference type="InterPro" id="IPR007125">
    <property type="entry name" value="H2A/H2B/H3"/>
</dbReference>
<protein>
    <submittedName>
        <fullName evidence="10">Nuclear transcription factor Y subunit C-2</fullName>
    </submittedName>
</protein>
<organism evidence="10 11">
    <name type="scientific">Aspergillus terreus (strain NIH 2624 / FGSC A1156)</name>
    <dbReference type="NCBI Taxonomy" id="341663"/>
    <lineage>
        <taxon>Eukaryota</taxon>
        <taxon>Fungi</taxon>
        <taxon>Dikarya</taxon>
        <taxon>Ascomycota</taxon>
        <taxon>Pezizomycotina</taxon>
        <taxon>Eurotiomycetes</taxon>
        <taxon>Eurotiomycetidae</taxon>
        <taxon>Eurotiales</taxon>
        <taxon>Aspergillaceae</taxon>
        <taxon>Aspergillus</taxon>
        <taxon>Aspergillus subgen. Circumdati</taxon>
    </lineage>
</organism>
<dbReference type="CDD" id="cd22908">
    <property type="entry name" value="HFD_NFYC-like"/>
    <property type="match status" value="1"/>
</dbReference>
<evidence type="ECO:0000259" key="9">
    <source>
        <dbReference type="Pfam" id="PF00125"/>
    </source>
</evidence>
<dbReference type="GO" id="GO:0000978">
    <property type="term" value="F:RNA polymerase II cis-regulatory region sequence-specific DNA binding"/>
    <property type="evidence" value="ECO:0007669"/>
    <property type="project" value="TreeGrafter"/>
</dbReference>
<proteinExistence type="inferred from homology"/>
<evidence type="ECO:0000313" key="11">
    <source>
        <dbReference type="Proteomes" id="UP000007963"/>
    </source>
</evidence>
<name>Q0CL02_ASPTN</name>
<feature type="region of interest" description="Disordered" evidence="8">
    <location>
        <begin position="1"/>
        <end position="38"/>
    </location>
</feature>
<sequence length="265" mass="29584">MEQAAQNAGQQQGRQQPVYDTRNGGHYGKPTPSYKRPDLMVNQGLQGTARDILTTYWQHIINHLESDNHDYKIHQLPLARIKKVMKADPEVKMISAEAPILFAKGCDIFITELTMRAWIHAEDNKRRTLQRSDIAAALSKSDMFDFLIDIVPREEATSHAKRSSQAAAPAGPTGPAGAPGQMPPSQHGVQHHMAPPEYALGQHGLQDQEYRQPTMYAGPVQSDPTAAYGQPQPQMFEGIECLANLISRFYCYPFYGLLYFFLCAA</sequence>
<feature type="compositionally biased region" description="Low complexity" evidence="8">
    <location>
        <begin position="163"/>
        <end position="186"/>
    </location>
</feature>
<dbReference type="eggNOG" id="KOG1657">
    <property type="taxonomic scope" value="Eukaryota"/>
</dbReference>
<gene>
    <name evidence="10" type="ORF">ATEG_05632</name>
</gene>
<feature type="compositionally biased region" description="Low complexity" evidence="8">
    <location>
        <begin position="1"/>
        <end position="16"/>
    </location>
</feature>
<keyword evidence="2" id="KW-0805">Transcription regulation</keyword>